<dbReference type="PANTHER" id="PTHR45641:SF1">
    <property type="entry name" value="AAA+ ATPASE DOMAIN-CONTAINING PROTEIN"/>
    <property type="match status" value="1"/>
</dbReference>
<dbReference type="AlphaFoldDB" id="A0A814JP20"/>
<dbReference type="Proteomes" id="UP000663860">
    <property type="component" value="Unassembled WGS sequence"/>
</dbReference>
<comment type="caution">
    <text evidence="10">The sequence shown here is derived from an EMBL/GenBank/DDBJ whole genome shotgun (WGS) entry which is preliminary data.</text>
</comment>
<dbReference type="InterPro" id="IPR019734">
    <property type="entry name" value="TPR_rpt"/>
</dbReference>
<dbReference type="PROSITE" id="PS50005">
    <property type="entry name" value="TPR"/>
    <property type="match status" value="4"/>
</dbReference>
<evidence type="ECO:0000256" key="9">
    <source>
        <dbReference type="RuleBase" id="RU361228"/>
    </source>
</evidence>
<name>A0A814JP20_9BILA</name>
<evidence type="ECO:0000256" key="5">
    <source>
        <dbReference type="ARBA" id="ARBA00022737"/>
    </source>
</evidence>
<dbReference type="Pfam" id="PF13424">
    <property type="entry name" value="TPR_12"/>
    <property type="match status" value="2"/>
</dbReference>
<dbReference type="PROSITE" id="PS51996">
    <property type="entry name" value="TR_MART"/>
    <property type="match status" value="1"/>
</dbReference>
<evidence type="ECO:0000256" key="3">
    <source>
        <dbReference type="ARBA" id="ARBA00022679"/>
    </source>
</evidence>
<feature type="repeat" description="TPR" evidence="8">
    <location>
        <begin position="574"/>
        <end position="607"/>
    </location>
</feature>
<evidence type="ECO:0000256" key="6">
    <source>
        <dbReference type="ARBA" id="ARBA00022803"/>
    </source>
</evidence>
<dbReference type="PROSITE" id="PS50293">
    <property type="entry name" value="TPR_REGION"/>
    <property type="match status" value="1"/>
</dbReference>
<dbReference type="Gene3D" id="3.90.176.10">
    <property type="entry name" value="Toxin ADP-ribosyltransferase, Chain A, domain 1"/>
    <property type="match status" value="1"/>
</dbReference>
<keyword evidence="3 9" id="KW-0808">Transferase</keyword>
<feature type="repeat" description="TPR" evidence="8">
    <location>
        <begin position="532"/>
        <end position="565"/>
    </location>
</feature>
<dbReference type="Gene3D" id="1.25.40.10">
    <property type="entry name" value="Tetratricopeptide repeat domain"/>
    <property type="match status" value="2"/>
</dbReference>
<evidence type="ECO:0000256" key="8">
    <source>
        <dbReference type="PROSITE-ProRule" id="PRU00339"/>
    </source>
</evidence>
<comment type="similarity">
    <text evidence="1 9">Belongs to the Arg-specific ADP-ribosyltransferase family.</text>
</comment>
<protein>
    <recommendedName>
        <fullName evidence="9">NAD(P)(+)--arginine ADP-ribosyltransferase</fullName>
        <ecNumber evidence="9">2.4.2.31</ecNumber>
    </recommendedName>
    <alternativeName>
        <fullName evidence="9">Mono(ADP-ribosyl)transferase</fullName>
    </alternativeName>
</protein>
<dbReference type="EMBL" id="CAJNOE010000200">
    <property type="protein sequence ID" value="CAF1041007.1"/>
    <property type="molecule type" value="Genomic_DNA"/>
</dbReference>
<proteinExistence type="inferred from homology"/>
<evidence type="ECO:0000313" key="10">
    <source>
        <dbReference type="EMBL" id="CAF1041007.1"/>
    </source>
</evidence>
<keyword evidence="9" id="KW-0520">NAD</keyword>
<reference evidence="10" key="1">
    <citation type="submission" date="2021-02" db="EMBL/GenBank/DDBJ databases">
        <authorList>
            <person name="Nowell W R."/>
        </authorList>
    </citation>
    <scope>NUCLEOTIDE SEQUENCE</scope>
</reference>
<accession>A0A814JP20</accession>
<organism evidence="10 11">
    <name type="scientific">Adineta steineri</name>
    <dbReference type="NCBI Taxonomy" id="433720"/>
    <lineage>
        <taxon>Eukaryota</taxon>
        <taxon>Metazoa</taxon>
        <taxon>Spiralia</taxon>
        <taxon>Gnathifera</taxon>
        <taxon>Rotifera</taxon>
        <taxon>Eurotatoria</taxon>
        <taxon>Bdelloidea</taxon>
        <taxon>Adinetida</taxon>
        <taxon>Adinetidae</taxon>
        <taxon>Adineta</taxon>
    </lineage>
</organism>
<keyword evidence="9" id="KW-0521">NADP</keyword>
<dbReference type="EC" id="2.4.2.31" evidence="9"/>
<evidence type="ECO:0000256" key="1">
    <source>
        <dbReference type="ARBA" id="ARBA00009558"/>
    </source>
</evidence>
<comment type="catalytic activity">
    <reaction evidence="7 9">
        <text>L-arginyl-[protein] + NAD(+) = N(omega)-(ADP-D-ribosyl)-L-arginyl-[protein] + nicotinamide + H(+)</text>
        <dbReference type="Rhea" id="RHEA:19149"/>
        <dbReference type="Rhea" id="RHEA-COMP:10532"/>
        <dbReference type="Rhea" id="RHEA-COMP:15087"/>
        <dbReference type="ChEBI" id="CHEBI:15378"/>
        <dbReference type="ChEBI" id="CHEBI:17154"/>
        <dbReference type="ChEBI" id="CHEBI:29965"/>
        <dbReference type="ChEBI" id="CHEBI:57540"/>
        <dbReference type="ChEBI" id="CHEBI:142554"/>
        <dbReference type="EC" id="2.4.2.31"/>
    </reaction>
</comment>
<keyword evidence="5" id="KW-0677">Repeat</keyword>
<evidence type="ECO:0000256" key="2">
    <source>
        <dbReference type="ARBA" id="ARBA00022676"/>
    </source>
</evidence>
<dbReference type="GO" id="GO:0106274">
    <property type="term" value="F:NAD+-protein-arginine ADP-ribosyltransferase activity"/>
    <property type="evidence" value="ECO:0007669"/>
    <property type="project" value="UniProtKB-EC"/>
</dbReference>
<dbReference type="SUPFAM" id="SSF81901">
    <property type="entry name" value="HCP-like"/>
    <property type="match status" value="1"/>
</dbReference>
<dbReference type="GO" id="GO:0016779">
    <property type="term" value="F:nucleotidyltransferase activity"/>
    <property type="evidence" value="ECO:0007669"/>
    <property type="project" value="UniProtKB-KW"/>
</dbReference>
<dbReference type="SUPFAM" id="SSF56399">
    <property type="entry name" value="ADP-ribosylation"/>
    <property type="match status" value="1"/>
</dbReference>
<dbReference type="Pfam" id="PF01129">
    <property type="entry name" value="ART"/>
    <property type="match status" value="1"/>
</dbReference>
<dbReference type="PANTHER" id="PTHR45641">
    <property type="entry name" value="TETRATRICOPEPTIDE REPEAT PROTEIN (AFU_ORTHOLOGUE AFUA_6G03870)"/>
    <property type="match status" value="1"/>
</dbReference>
<evidence type="ECO:0000313" key="11">
    <source>
        <dbReference type="Proteomes" id="UP000663860"/>
    </source>
</evidence>
<feature type="repeat" description="TPR" evidence="8">
    <location>
        <begin position="490"/>
        <end position="523"/>
    </location>
</feature>
<dbReference type="InterPro" id="IPR011990">
    <property type="entry name" value="TPR-like_helical_dom_sf"/>
</dbReference>
<evidence type="ECO:0000256" key="4">
    <source>
        <dbReference type="ARBA" id="ARBA00022695"/>
    </source>
</evidence>
<dbReference type="SMART" id="SM00028">
    <property type="entry name" value="TPR"/>
    <property type="match status" value="6"/>
</dbReference>
<sequence length="755" mass="87780">MDENKLNTHDILSEQKIKSSIDFSNNETKINPSSSAQYSEDHGIPIPVSSSRSRGCGIKNFLIVWLDADINDSDISYCNSVTDLRKIVDNIRTFTNVDKCVDFLTGIKDMKVFIIVSASLEQIFVPKIHDISCIKCIYIFCVNTTDHEQSDQKWSKVNGIYTNIQQICDSLKQYINQRNQDLIPMSFVSMNHDASTYQDLDQLEPTFMYSTLLKEILLELNYSDQAVKELTDDCREKYKDNDSQLEIIDQFEQEYHQHTPIWWYTFEGFTYQMLNRALRTLDVNVIVKMGFFVRDIHEHIEELHSKQFQSQQSPFMLYRGQGMIKSDFDKMINTQGGLLSFNNFLSTSRNREVSFEFVTTTTLNRPELIGVLFQITVDPSVLSTPFAQIDDVSYYQESEEEVLFSMHSVFRIGEFKQLENRIWDVKLTLTSDTDPQLSILTTRMREEVVGSTGWHRLGKLMIKTGNFNKAEEVYRMLVEVTFLDAHEELSFLYNQLGSIKVNKAEYDDAIQYYEKSLKSKKKYLPSTHPDWGTSYNSIGLMYNSTGEYTKALSWHKKALEIRLRSLSPHHLDLAESYNNIGEVYHNMEDHSKAIFSYERALEIRTNSLPLNHPDLAESYNNIAEGYSKMEQYTKSLSSHEKSLQILLKSLPPNHPYVAMSYDNIGLVYAKMKEFSKALFYHQKALEIFQETLPENHPDLAITHNNIAKVYNSTHEYNTAMEHAQLAIGMIQRKLIDNHPRFIEYRNLIEEIRKKL</sequence>
<keyword evidence="4" id="KW-0548">Nucleotidyltransferase</keyword>
<feature type="repeat" description="TPR" evidence="8">
    <location>
        <begin position="658"/>
        <end position="691"/>
    </location>
</feature>
<dbReference type="InterPro" id="IPR000768">
    <property type="entry name" value="ART"/>
</dbReference>
<keyword evidence="6 8" id="KW-0802">TPR repeat</keyword>
<gene>
    <name evidence="10" type="ORF">IZO911_LOCUS19789</name>
</gene>
<keyword evidence="2 9" id="KW-0328">Glycosyltransferase</keyword>
<dbReference type="Pfam" id="PF13181">
    <property type="entry name" value="TPR_8"/>
    <property type="match status" value="1"/>
</dbReference>
<evidence type="ECO:0000256" key="7">
    <source>
        <dbReference type="ARBA" id="ARBA00047597"/>
    </source>
</evidence>